<keyword evidence="2 5" id="KW-0238">DNA-binding</keyword>
<dbReference type="InterPro" id="IPR000835">
    <property type="entry name" value="HTH_MarR-typ"/>
</dbReference>
<keyword evidence="6" id="KW-1185">Reference proteome</keyword>
<dbReference type="Proteomes" id="UP001185092">
    <property type="component" value="Unassembled WGS sequence"/>
</dbReference>
<proteinExistence type="predicted"/>
<organism evidence="5 6">
    <name type="scientific">Aureibacter tunicatorum</name>
    <dbReference type="NCBI Taxonomy" id="866807"/>
    <lineage>
        <taxon>Bacteria</taxon>
        <taxon>Pseudomonadati</taxon>
        <taxon>Bacteroidota</taxon>
        <taxon>Cytophagia</taxon>
        <taxon>Cytophagales</taxon>
        <taxon>Persicobacteraceae</taxon>
        <taxon>Aureibacter</taxon>
    </lineage>
</organism>
<dbReference type="RefSeq" id="WP_309938417.1">
    <property type="nucleotide sequence ID" value="NZ_AP025305.1"/>
</dbReference>
<evidence type="ECO:0000256" key="3">
    <source>
        <dbReference type="ARBA" id="ARBA00023163"/>
    </source>
</evidence>
<dbReference type="EMBL" id="JAVDQD010000002">
    <property type="protein sequence ID" value="MDR6238912.1"/>
    <property type="molecule type" value="Genomic_DNA"/>
</dbReference>
<feature type="domain" description="HTH marR-type" evidence="4">
    <location>
        <begin position="1"/>
        <end position="138"/>
    </location>
</feature>
<protein>
    <submittedName>
        <fullName evidence="5">DNA-binding MarR family transcriptional regulator</fullName>
    </submittedName>
</protein>
<evidence type="ECO:0000313" key="6">
    <source>
        <dbReference type="Proteomes" id="UP001185092"/>
    </source>
</evidence>
<dbReference type="InterPro" id="IPR023187">
    <property type="entry name" value="Tscrpt_reg_MarR-type_CS"/>
</dbReference>
<dbReference type="PROSITE" id="PS50995">
    <property type="entry name" value="HTH_MARR_2"/>
    <property type="match status" value="1"/>
</dbReference>
<reference evidence="5" key="1">
    <citation type="submission" date="2023-07" db="EMBL/GenBank/DDBJ databases">
        <title>Genomic Encyclopedia of Type Strains, Phase IV (KMG-IV): sequencing the most valuable type-strain genomes for metagenomic binning, comparative biology and taxonomic classification.</title>
        <authorList>
            <person name="Goeker M."/>
        </authorList>
    </citation>
    <scope>NUCLEOTIDE SEQUENCE</scope>
    <source>
        <strain evidence="5">DSM 26174</strain>
    </source>
</reference>
<dbReference type="PRINTS" id="PR00598">
    <property type="entry name" value="HTHMARR"/>
</dbReference>
<dbReference type="SUPFAM" id="SSF46785">
    <property type="entry name" value="Winged helix' DNA-binding domain"/>
    <property type="match status" value="1"/>
</dbReference>
<keyword evidence="3" id="KW-0804">Transcription</keyword>
<evidence type="ECO:0000313" key="5">
    <source>
        <dbReference type="EMBL" id="MDR6238912.1"/>
    </source>
</evidence>
<evidence type="ECO:0000256" key="1">
    <source>
        <dbReference type="ARBA" id="ARBA00023015"/>
    </source>
</evidence>
<dbReference type="InterPro" id="IPR036388">
    <property type="entry name" value="WH-like_DNA-bd_sf"/>
</dbReference>
<dbReference type="Gene3D" id="1.10.10.10">
    <property type="entry name" value="Winged helix-like DNA-binding domain superfamily/Winged helix DNA-binding domain"/>
    <property type="match status" value="1"/>
</dbReference>
<sequence>MNIYLKAIHKLIRTGHWITDCVGAELKEFDITEPQYNVLRILSSSGDEAMTVKEIQDRMVQRSSNVSRIIDKLLAKGYVSRKECQHNRRKMDISMTDEGHSILALLDQKVSAFHKPLKQKLSDEELRALDKILTKYSGLD</sequence>
<dbReference type="GO" id="GO:0006950">
    <property type="term" value="P:response to stress"/>
    <property type="evidence" value="ECO:0007669"/>
    <property type="project" value="TreeGrafter"/>
</dbReference>
<dbReference type="Pfam" id="PF12802">
    <property type="entry name" value="MarR_2"/>
    <property type="match status" value="1"/>
</dbReference>
<dbReference type="PROSITE" id="PS01117">
    <property type="entry name" value="HTH_MARR_1"/>
    <property type="match status" value="1"/>
</dbReference>
<dbReference type="GO" id="GO:0003700">
    <property type="term" value="F:DNA-binding transcription factor activity"/>
    <property type="evidence" value="ECO:0007669"/>
    <property type="project" value="InterPro"/>
</dbReference>
<dbReference type="PANTHER" id="PTHR33164">
    <property type="entry name" value="TRANSCRIPTIONAL REGULATOR, MARR FAMILY"/>
    <property type="match status" value="1"/>
</dbReference>
<dbReference type="AlphaFoldDB" id="A0AAE3XM20"/>
<dbReference type="PANTHER" id="PTHR33164:SF101">
    <property type="entry name" value="TRANSCRIPTIONAL REPRESSOR MPRA"/>
    <property type="match status" value="1"/>
</dbReference>
<dbReference type="InterPro" id="IPR036390">
    <property type="entry name" value="WH_DNA-bd_sf"/>
</dbReference>
<accession>A0AAE3XM20</accession>
<evidence type="ECO:0000256" key="2">
    <source>
        <dbReference type="ARBA" id="ARBA00023125"/>
    </source>
</evidence>
<keyword evidence="1" id="KW-0805">Transcription regulation</keyword>
<comment type="caution">
    <text evidence="5">The sequence shown here is derived from an EMBL/GenBank/DDBJ whole genome shotgun (WGS) entry which is preliminary data.</text>
</comment>
<evidence type="ECO:0000259" key="4">
    <source>
        <dbReference type="PROSITE" id="PS50995"/>
    </source>
</evidence>
<dbReference type="SMART" id="SM00347">
    <property type="entry name" value="HTH_MARR"/>
    <property type="match status" value="1"/>
</dbReference>
<name>A0AAE3XM20_9BACT</name>
<gene>
    <name evidence="5" type="ORF">HNQ88_001949</name>
</gene>
<dbReference type="InterPro" id="IPR039422">
    <property type="entry name" value="MarR/SlyA-like"/>
</dbReference>
<dbReference type="GO" id="GO:0003677">
    <property type="term" value="F:DNA binding"/>
    <property type="evidence" value="ECO:0007669"/>
    <property type="project" value="UniProtKB-KW"/>
</dbReference>